<name>A8MF06_ALKOO</name>
<proteinExistence type="predicted"/>
<evidence type="ECO:0000259" key="4">
    <source>
        <dbReference type="Pfam" id="PF25425"/>
    </source>
</evidence>
<evidence type="ECO:0000313" key="6">
    <source>
        <dbReference type="Proteomes" id="UP000000269"/>
    </source>
</evidence>
<dbReference type="STRING" id="350688.Clos_0938"/>
<dbReference type="OrthoDB" id="1953272at2"/>
<keyword evidence="6" id="KW-1185">Reference proteome</keyword>
<dbReference type="RefSeq" id="WP_012158797.1">
    <property type="nucleotide sequence ID" value="NC_009922.1"/>
</dbReference>
<dbReference type="Proteomes" id="UP000000269">
    <property type="component" value="Chromosome"/>
</dbReference>
<dbReference type="eggNOG" id="ENOG5032CZ7">
    <property type="taxonomic scope" value="Bacteria"/>
</dbReference>
<evidence type="ECO:0000259" key="3">
    <source>
        <dbReference type="Pfam" id="PF24911"/>
    </source>
</evidence>
<evidence type="ECO:0000256" key="2">
    <source>
        <dbReference type="SAM" id="Phobius"/>
    </source>
</evidence>
<keyword evidence="2" id="KW-0812">Transmembrane</keyword>
<dbReference type="InterPro" id="IPR057359">
    <property type="entry name" value="YfjL_N"/>
</dbReference>
<keyword evidence="2" id="KW-1133">Transmembrane helix</keyword>
<dbReference type="Pfam" id="PF24911">
    <property type="entry name" value="YfjL_C"/>
    <property type="match status" value="1"/>
</dbReference>
<dbReference type="HOGENOM" id="CLU_1025415_0_0_9"/>
<dbReference type="Pfam" id="PF25425">
    <property type="entry name" value="YfjL_N"/>
    <property type="match status" value="1"/>
</dbReference>
<protein>
    <submittedName>
        <fullName evidence="5">Uncharacterized protein</fullName>
    </submittedName>
</protein>
<feature type="region of interest" description="Disordered" evidence="1">
    <location>
        <begin position="243"/>
        <end position="271"/>
    </location>
</feature>
<feature type="domain" description="YfjL-like C-terminal" evidence="3">
    <location>
        <begin position="116"/>
        <end position="236"/>
    </location>
</feature>
<feature type="domain" description="YfjL-like N-terminal" evidence="4">
    <location>
        <begin position="9"/>
        <end position="97"/>
    </location>
</feature>
<dbReference type="InterPro" id="IPR056905">
    <property type="entry name" value="YfjL_C"/>
</dbReference>
<keyword evidence="2" id="KW-0472">Membrane</keyword>
<accession>A8MF06</accession>
<organism evidence="5 6">
    <name type="scientific">Alkaliphilus oremlandii (strain OhILAs)</name>
    <name type="common">Clostridium oremlandii (strain OhILAs)</name>
    <dbReference type="NCBI Taxonomy" id="350688"/>
    <lineage>
        <taxon>Bacteria</taxon>
        <taxon>Bacillati</taxon>
        <taxon>Bacillota</taxon>
        <taxon>Clostridia</taxon>
        <taxon>Peptostreptococcales</taxon>
        <taxon>Natronincolaceae</taxon>
        <taxon>Alkaliphilus</taxon>
    </lineage>
</organism>
<sequence length="271" mass="31062">MKNNKGLFKIIALVMAIGLIGAILFVTNSFIGNPVSASFAKKAAKKHIEKNYSDLDLIIEKPRYNFKFGEYIVKASSKTSIDTHFNIYYRNGQIRYDDYDSYVLGKFNTLSRLQEECANLVRPILSEVQGLESNRTMVLVEKWEYEQKNGAIQLDMNFDRSLPVDMQITLQSDLENPSLKNVAHLLETAHHLLTNHGFKFTSYHLYSEHKDILLMVDGVQPADIESGNLESLLEDALNYEDKDEDYDVEKGEDKPEAPERIRVFIKDGRTQ</sequence>
<dbReference type="AlphaFoldDB" id="A8MF06"/>
<feature type="compositionally biased region" description="Basic and acidic residues" evidence="1">
    <location>
        <begin position="248"/>
        <end position="271"/>
    </location>
</feature>
<dbReference type="EMBL" id="CP000853">
    <property type="protein sequence ID" value="ABW18485.1"/>
    <property type="molecule type" value="Genomic_DNA"/>
</dbReference>
<evidence type="ECO:0000313" key="5">
    <source>
        <dbReference type="EMBL" id="ABW18485.1"/>
    </source>
</evidence>
<dbReference type="KEGG" id="aoe:Clos_0938"/>
<reference evidence="6" key="1">
    <citation type="submission" date="2007-10" db="EMBL/GenBank/DDBJ databases">
        <title>Complete genome of Alkaliphilus oremlandii OhILAs.</title>
        <authorList>
            <person name="Copeland A."/>
            <person name="Lucas S."/>
            <person name="Lapidus A."/>
            <person name="Barry K."/>
            <person name="Detter J.C."/>
            <person name="Glavina del Rio T."/>
            <person name="Hammon N."/>
            <person name="Israni S."/>
            <person name="Dalin E."/>
            <person name="Tice H."/>
            <person name="Pitluck S."/>
            <person name="Chain P."/>
            <person name="Malfatti S."/>
            <person name="Shin M."/>
            <person name="Vergez L."/>
            <person name="Schmutz J."/>
            <person name="Larimer F."/>
            <person name="Land M."/>
            <person name="Hauser L."/>
            <person name="Kyrpides N."/>
            <person name="Mikhailova N."/>
            <person name="Stolz J.F."/>
            <person name="Dawson A."/>
            <person name="Fisher E."/>
            <person name="Crable B."/>
            <person name="Perera E."/>
            <person name="Lisak J."/>
            <person name="Ranganathan M."/>
            <person name="Basu P."/>
            <person name="Richardson P."/>
        </authorList>
    </citation>
    <scope>NUCLEOTIDE SEQUENCE [LARGE SCALE GENOMIC DNA]</scope>
    <source>
        <strain evidence="6">OhILAs</strain>
    </source>
</reference>
<gene>
    <name evidence="5" type="ordered locus">Clos_0938</name>
</gene>
<feature type="transmembrane region" description="Helical" evidence="2">
    <location>
        <begin position="7"/>
        <end position="26"/>
    </location>
</feature>
<evidence type="ECO:0000256" key="1">
    <source>
        <dbReference type="SAM" id="MobiDB-lite"/>
    </source>
</evidence>